<keyword evidence="6" id="KW-0520">NAD</keyword>
<dbReference type="GO" id="GO:0006635">
    <property type="term" value="P:fatty acid beta-oxidation"/>
    <property type="evidence" value="ECO:0007669"/>
    <property type="project" value="UniProtKB-UniPathway"/>
</dbReference>
<reference evidence="15 16" key="1">
    <citation type="submission" date="2015-11" db="EMBL/GenBank/DDBJ databases">
        <title>Expanding the genomic diversity of Burkholderia species for the development of highly accurate diagnostics.</title>
        <authorList>
            <person name="Sahl J."/>
            <person name="Keim P."/>
            <person name="Wagner D."/>
        </authorList>
    </citation>
    <scope>NUCLEOTIDE SEQUENCE [LARGE SCALE GENOMIC DNA]</scope>
    <source>
        <strain evidence="15 16">TSV85</strain>
    </source>
</reference>
<dbReference type="GO" id="GO:0070403">
    <property type="term" value="F:NAD+ binding"/>
    <property type="evidence" value="ECO:0007669"/>
    <property type="project" value="InterPro"/>
</dbReference>
<dbReference type="InterPro" id="IPR036291">
    <property type="entry name" value="NAD(P)-bd_dom_sf"/>
</dbReference>
<dbReference type="Proteomes" id="UP000062788">
    <property type="component" value="Unassembled WGS sequence"/>
</dbReference>
<feature type="domain" description="3-hydroxyacyl-CoA dehydrogenase C-terminal" evidence="13">
    <location>
        <begin position="604"/>
        <end position="689"/>
    </location>
</feature>
<comment type="caution">
    <text evidence="15">The sequence shown here is derived from an EMBL/GenBank/DDBJ whole genome shotgun (WGS) entry which is preliminary data.</text>
</comment>
<keyword evidence="5" id="KW-0560">Oxidoreductase</keyword>
<dbReference type="InterPro" id="IPR006176">
    <property type="entry name" value="3-OHacyl-CoA_DH_NAD-bd"/>
</dbReference>
<accession>A0A103E6U9</accession>
<keyword evidence="7" id="KW-0443">Lipid metabolism</keyword>
<keyword evidence="9" id="KW-0413">Isomerase</keyword>
<dbReference type="CDD" id="cd06558">
    <property type="entry name" value="crotonase-like"/>
    <property type="match status" value="1"/>
</dbReference>
<dbReference type="GO" id="GO:0004300">
    <property type="term" value="F:enoyl-CoA hydratase activity"/>
    <property type="evidence" value="ECO:0007669"/>
    <property type="project" value="UniProtKB-ARBA"/>
</dbReference>
<dbReference type="GO" id="GO:0003857">
    <property type="term" value="F:(3S)-3-hydroxyacyl-CoA dehydrogenase (NAD+) activity"/>
    <property type="evidence" value="ECO:0007669"/>
    <property type="project" value="UniProtKB-EC"/>
</dbReference>
<dbReference type="FunFam" id="3.40.50.720:FF:000009">
    <property type="entry name" value="Fatty oxidation complex, alpha subunit"/>
    <property type="match status" value="1"/>
</dbReference>
<dbReference type="AlphaFoldDB" id="A0A103E6U9"/>
<dbReference type="UniPathway" id="UPA00659"/>
<comment type="subcellular location">
    <subcellularLocation>
        <location evidence="1">Peroxisome</location>
    </subcellularLocation>
</comment>
<dbReference type="Gene3D" id="3.40.50.720">
    <property type="entry name" value="NAD(P)-binding Rossmann-like Domain"/>
    <property type="match status" value="1"/>
</dbReference>
<dbReference type="SUPFAM" id="SSF51735">
    <property type="entry name" value="NAD(P)-binding Rossmann-fold domains"/>
    <property type="match status" value="1"/>
</dbReference>
<dbReference type="Gene3D" id="1.10.1040.50">
    <property type="match status" value="1"/>
</dbReference>
<name>A0A103E6U9_9BURK</name>
<keyword evidence="16" id="KW-1185">Reference proteome</keyword>
<evidence type="ECO:0000256" key="3">
    <source>
        <dbReference type="ARBA" id="ARBA00022832"/>
    </source>
</evidence>
<evidence type="ECO:0000259" key="13">
    <source>
        <dbReference type="Pfam" id="PF00725"/>
    </source>
</evidence>
<evidence type="ECO:0000256" key="1">
    <source>
        <dbReference type="ARBA" id="ARBA00004275"/>
    </source>
</evidence>
<evidence type="ECO:0000259" key="14">
    <source>
        <dbReference type="Pfam" id="PF02737"/>
    </source>
</evidence>
<dbReference type="OrthoDB" id="5287258at2"/>
<evidence type="ECO:0000256" key="9">
    <source>
        <dbReference type="ARBA" id="ARBA00023235"/>
    </source>
</evidence>
<dbReference type="GO" id="GO:0016853">
    <property type="term" value="F:isomerase activity"/>
    <property type="evidence" value="ECO:0007669"/>
    <property type="project" value="UniProtKB-KW"/>
</dbReference>
<keyword evidence="8" id="KW-0576">Peroxisome</keyword>
<feature type="domain" description="3-hydroxyacyl-CoA dehydrogenase NAD binding" evidence="14">
    <location>
        <begin position="295"/>
        <end position="471"/>
    </location>
</feature>
<dbReference type="Pfam" id="PF00725">
    <property type="entry name" value="3HCDH"/>
    <property type="match status" value="2"/>
</dbReference>
<dbReference type="SUPFAM" id="SSF52096">
    <property type="entry name" value="ClpP/crotonase"/>
    <property type="match status" value="1"/>
</dbReference>
<sequence length="694" mass="74465">MAVDYTTRDGVAVITLNHPPVNGLGLATRLGVVEGLERAQRDPSVTAIVLTGAGRAFSGGADITEFNTPKALQEPTLHTVIDAVESSAKPVVVAIHGVAMGGGLELALGAHYRIASSGAQIALPEVKLGLLPGAGGTQRLPRAVGLETALNMIVSGASVPSEQLAKSGLFDELADGDLLDAALAFARKVGAASGPHPRVRDRAIVHENAAGFIQFARNSVKALAQHYPAPHKCIDAIEAGVLHGFDKGLAFERECFIALVQTPESRALRHAFFGERAASKIPDVPADTPTREIRTVAVIGAGTMGGGITMNFLNAGVPVTLLETTQEALDRGLATIRRNYDAQVKKGKLAQDKLEARMALIKPTLSYDDLKEADLVIEAVFEELGVKEQVFRKLDEVAKPGAILASNTSTLDVNKIAGFTKRPQDVVGLHFFSPANVMKLLEVVRGSASAHDVLATVMQVAKKIRKTAVVAGVCDGFIGNRMIEQYVRQALFMLEEGALPAQIDRAIEQFGFAMGPFRMSDLAGNDIGWAIRKRRYVEQPDLHYSKIADRLCEQGRFGQKTGAGWYDYAPGERKAKPSKLVDDMIVAFSAEQGVARRRIGDDEIVERLVYALVNEGAKILEEKIASKASDIDMVYLTGYGFPLWRGGPMLYADTVGLYNVERAIRRYAQGPNGSAWQIAPSIVELANSGRGFNA</sequence>
<evidence type="ECO:0000313" key="15">
    <source>
        <dbReference type="EMBL" id="KVE29465.1"/>
    </source>
</evidence>
<organism evidence="15 16">
    <name type="scientific">Burkholderia singularis</name>
    <dbReference type="NCBI Taxonomy" id="1503053"/>
    <lineage>
        <taxon>Bacteria</taxon>
        <taxon>Pseudomonadati</taxon>
        <taxon>Pseudomonadota</taxon>
        <taxon>Betaproteobacteria</taxon>
        <taxon>Burkholderiales</taxon>
        <taxon>Burkholderiaceae</taxon>
        <taxon>Burkholderia</taxon>
        <taxon>pseudomallei group</taxon>
    </lineage>
</organism>
<comment type="catalytic activity">
    <reaction evidence="12">
        <text>a (3S)-3-hydroxyacyl-CoA + NAD(+) = a 3-oxoacyl-CoA + NADH + H(+)</text>
        <dbReference type="Rhea" id="RHEA:22432"/>
        <dbReference type="ChEBI" id="CHEBI:15378"/>
        <dbReference type="ChEBI" id="CHEBI:57318"/>
        <dbReference type="ChEBI" id="CHEBI:57540"/>
        <dbReference type="ChEBI" id="CHEBI:57945"/>
        <dbReference type="ChEBI" id="CHEBI:90726"/>
        <dbReference type="EC" id="1.1.1.35"/>
    </reaction>
</comment>
<dbReference type="InterPro" id="IPR001753">
    <property type="entry name" value="Enoyl-CoA_hydra/iso"/>
</dbReference>
<proteinExistence type="predicted"/>
<dbReference type="EMBL" id="LOWA01000013">
    <property type="protein sequence ID" value="KVE29465.1"/>
    <property type="molecule type" value="Genomic_DNA"/>
</dbReference>
<evidence type="ECO:0000256" key="8">
    <source>
        <dbReference type="ARBA" id="ARBA00023140"/>
    </source>
</evidence>
<evidence type="ECO:0000256" key="7">
    <source>
        <dbReference type="ARBA" id="ARBA00023098"/>
    </source>
</evidence>
<dbReference type="SUPFAM" id="SSF48179">
    <property type="entry name" value="6-phosphogluconate dehydrogenase C-terminal domain-like"/>
    <property type="match status" value="2"/>
</dbReference>
<dbReference type="InterPro" id="IPR006108">
    <property type="entry name" value="3HC_DH_C"/>
</dbReference>
<dbReference type="Pfam" id="PF00378">
    <property type="entry name" value="ECH_1"/>
    <property type="match status" value="1"/>
</dbReference>
<dbReference type="RefSeq" id="WP_059513345.1">
    <property type="nucleotide sequence ID" value="NZ_LOWA01000013.1"/>
</dbReference>
<evidence type="ECO:0000256" key="12">
    <source>
        <dbReference type="ARBA" id="ARBA00049556"/>
    </source>
</evidence>
<dbReference type="Gene3D" id="3.90.226.10">
    <property type="entry name" value="2-enoyl-CoA Hydratase, Chain A, domain 1"/>
    <property type="match status" value="1"/>
</dbReference>
<evidence type="ECO:0000256" key="2">
    <source>
        <dbReference type="ARBA" id="ARBA00005005"/>
    </source>
</evidence>
<evidence type="ECO:0000256" key="4">
    <source>
        <dbReference type="ARBA" id="ARBA00022963"/>
    </source>
</evidence>
<evidence type="ECO:0000313" key="16">
    <source>
        <dbReference type="Proteomes" id="UP000062788"/>
    </source>
</evidence>
<evidence type="ECO:0000256" key="11">
    <source>
        <dbReference type="ARBA" id="ARBA00023268"/>
    </source>
</evidence>
<feature type="domain" description="3-hydroxyacyl-CoA dehydrogenase C-terminal" evidence="13">
    <location>
        <begin position="476"/>
        <end position="568"/>
    </location>
</feature>
<dbReference type="PANTHER" id="PTHR23309:SF51">
    <property type="entry name" value="3-HYDROXYACYL-COA DEHYDROGENASE-RELATED"/>
    <property type="match status" value="1"/>
</dbReference>
<evidence type="ECO:0000256" key="10">
    <source>
        <dbReference type="ARBA" id="ARBA00023239"/>
    </source>
</evidence>
<dbReference type="InterPro" id="IPR008927">
    <property type="entry name" value="6-PGluconate_DH-like_C_sf"/>
</dbReference>
<keyword evidence="11" id="KW-0511">Multifunctional enzyme</keyword>
<evidence type="ECO:0000256" key="6">
    <source>
        <dbReference type="ARBA" id="ARBA00023027"/>
    </source>
</evidence>
<protein>
    <submittedName>
        <fullName evidence="15">3-hydroxyacyl-CoA dehydrogenase</fullName>
    </submittedName>
</protein>
<gene>
    <name evidence="15" type="ORF">WS67_04580</name>
</gene>
<comment type="pathway">
    <text evidence="2">Lipid metabolism; fatty acid beta-oxidation.</text>
</comment>
<keyword evidence="4" id="KW-0442">Lipid degradation</keyword>
<evidence type="ECO:0000256" key="5">
    <source>
        <dbReference type="ARBA" id="ARBA00023002"/>
    </source>
</evidence>
<dbReference type="PANTHER" id="PTHR23309">
    <property type="entry name" value="3-HYDROXYACYL-COA DEHYROGENASE"/>
    <property type="match status" value="1"/>
</dbReference>
<dbReference type="Pfam" id="PF02737">
    <property type="entry name" value="3HCDH_N"/>
    <property type="match status" value="1"/>
</dbReference>
<keyword evidence="3" id="KW-0276">Fatty acid metabolism</keyword>
<dbReference type="InterPro" id="IPR029045">
    <property type="entry name" value="ClpP/crotonase-like_dom_sf"/>
</dbReference>
<keyword evidence="10" id="KW-0456">Lyase</keyword>
<dbReference type="FunFam" id="1.10.1040.50:FF:000006">
    <property type="entry name" value="Peroxisomal bifunctional enzyme"/>
    <property type="match status" value="1"/>
</dbReference>